<gene>
    <name evidence="1" type="ORF">ACIB24_10535</name>
</gene>
<reference evidence="1 2" key="1">
    <citation type="submission" date="2024-10" db="EMBL/GenBank/DDBJ databases">
        <title>The Natural Products Discovery Center: Release of the First 8490 Sequenced Strains for Exploring Actinobacteria Biosynthetic Diversity.</title>
        <authorList>
            <person name="Kalkreuter E."/>
            <person name="Kautsar S.A."/>
            <person name="Yang D."/>
            <person name="Bader C.D."/>
            <person name="Teijaro C.N."/>
            <person name="Fluegel L."/>
            <person name="Davis C.M."/>
            <person name="Simpson J.R."/>
            <person name="Lauterbach L."/>
            <person name="Steele A.D."/>
            <person name="Gui C."/>
            <person name="Meng S."/>
            <person name="Li G."/>
            <person name="Viehrig K."/>
            <person name="Ye F."/>
            <person name="Su P."/>
            <person name="Kiefer A.F."/>
            <person name="Nichols A."/>
            <person name="Cepeda A.J."/>
            <person name="Yan W."/>
            <person name="Fan B."/>
            <person name="Jiang Y."/>
            <person name="Adhikari A."/>
            <person name="Zheng C.-J."/>
            <person name="Schuster L."/>
            <person name="Cowan T.M."/>
            <person name="Smanski M.J."/>
            <person name="Chevrette M.G."/>
            <person name="De Carvalho L.P.S."/>
            <person name="Shen B."/>
        </authorList>
    </citation>
    <scope>NUCLEOTIDE SEQUENCE [LARGE SCALE GENOMIC DNA]</scope>
    <source>
        <strain evidence="1 2">NPDC049639</strain>
    </source>
</reference>
<sequence length="218" mass="23856">MVGAAPWLTVEELTRVAFERSAVVMLNEARAGARYCPRTRRVGVAMVRAAHALGVRRLAVESITDDELPRAAKDLGWSVHPYEIVADWDRMTREEAGSTEFGQRRELAQAQNLAAVADGGHRVLVWCGNGHGGKDRTDDWSPMGWHFPRVSGVATFSIDQTLTVDWPDRGEARPGLARELSGVLAPFGGTAAILREDMTEDPGAFYDAYVVSTDNAFT</sequence>
<accession>A0ABW8ANH0</accession>
<name>A0ABW8ANH0_9ACTN</name>
<dbReference type="SUPFAM" id="SSF159501">
    <property type="entry name" value="EreA/ChaN-like"/>
    <property type="match status" value="1"/>
</dbReference>
<keyword evidence="2" id="KW-1185">Reference proteome</keyword>
<proteinExistence type="predicted"/>
<dbReference type="Proteomes" id="UP001612915">
    <property type="component" value="Unassembled WGS sequence"/>
</dbReference>
<evidence type="ECO:0008006" key="3">
    <source>
        <dbReference type="Google" id="ProtNLM"/>
    </source>
</evidence>
<comment type="caution">
    <text evidence="1">The sequence shown here is derived from an EMBL/GenBank/DDBJ whole genome shotgun (WGS) entry which is preliminary data.</text>
</comment>
<dbReference type="RefSeq" id="WP_398279299.1">
    <property type="nucleotide sequence ID" value="NZ_JBITLV010000003.1"/>
</dbReference>
<organism evidence="1 2">
    <name type="scientific">Spongisporangium articulatum</name>
    <dbReference type="NCBI Taxonomy" id="3362603"/>
    <lineage>
        <taxon>Bacteria</taxon>
        <taxon>Bacillati</taxon>
        <taxon>Actinomycetota</taxon>
        <taxon>Actinomycetes</taxon>
        <taxon>Kineosporiales</taxon>
        <taxon>Kineosporiaceae</taxon>
        <taxon>Spongisporangium</taxon>
    </lineage>
</organism>
<evidence type="ECO:0000313" key="2">
    <source>
        <dbReference type="Proteomes" id="UP001612915"/>
    </source>
</evidence>
<protein>
    <recommendedName>
        <fullName evidence="3">Erythromycin esterase</fullName>
    </recommendedName>
</protein>
<dbReference type="EMBL" id="JBITLV010000003">
    <property type="protein sequence ID" value="MFI7587497.1"/>
    <property type="molecule type" value="Genomic_DNA"/>
</dbReference>
<evidence type="ECO:0000313" key="1">
    <source>
        <dbReference type="EMBL" id="MFI7587497.1"/>
    </source>
</evidence>